<comment type="similarity">
    <text evidence="2">Belongs to the ABC transporter superfamily.</text>
</comment>
<evidence type="ECO:0000256" key="1">
    <source>
        <dbReference type="ARBA" id="ARBA00004202"/>
    </source>
</evidence>
<protein>
    <submittedName>
        <fullName evidence="8">ABC transporter related protein</fullName>
    </submittedName>
</protein>
<dbReference type="PROSITE" id="PS50893">
    <property type="entry name" value="ABC_TRANSPORTER_2"/>
    <property type="match status" value="1"/>
</dbReference>
<dbReference type="Gene3D" id="3.40.50.300">
    <property type="entry name" value="P-loop containing nucleotide triphosphate hydrolases"/>
    <property type="match status" value="1"/>
</dbReference>
<dbReference type="KEGG" id="cfi:Celf_0305"/>
<dbReference type="InterPro" id="IPR003439">
    <property type="entry name" value="ABC_transporter-like_ATP-bd"/>
</dbReference>
<accession>F4H6D8</accession>
<evidence type="ECO:0000256" key="4">
    <source>
        <dbReference type="ARBA" id="ARBA00022741"/>
    </source>
</evidence>
<proteinExistence type="inferred from homology"/>
<evidence type="ECO:0000256" key="3">
    <source>
        <dbReference type="ARBA" id="ARBA00022448"/>
    </source>
</evidence>
<keyword evidence="3" id="KW-0813">Transport</keyword>
<dbReference type="GO" id="GO:0046677">
    <property type="term" value="P:response to antibiotic"/>
    <property type="evidence" value="ECO:0007669"/>
    <property type="project" value="UniProtKB-KW"/>
</dbReference>
<reference evidence="8 9" key="1">
    <citation type="submission" date="2011-04" db="EMBL/GenBank/DDBJ databases">
        <title>Complete sequence of Cellulomonas fimi ATCC 484.</title>
        <authorList>
            <consortium name="US DOE Joint Genome Institute"/>
            <person name="Lucas S."/>
            <person name="Han J."/>
            <person name="Lapidus A."/>
            <person name="Cheng J.-F."/>
            <person name="Goodwin L."/>
            <person name="Pitluck S."/>
            <person name="Peters L."/>
            <person name="Chertkov O."/>
            <person name="Detter J.C."/>
            <person name="Han C."/>
            <person name="Tapia R."/>
            <person name="Land M."/>
            <person name="Hauser L."/>
            <person name="Kyrpides N."/>
            <person name="Ivanova N."/>
            <person name="Ovchinnikova G."/>
            <person name="Pagani I."/>
            <person name="Mead D."/>
            <person name="Brumm P."/>
            <person name="Woyke T."/>
        </authorList>
    </citation>
    <scope>NUCLEOTIDE SEQUENCE [LARGE SCALE GENOMIC DNA]</scope>
    <source>
        <strain evidence="9">ATCC 484 / DSM 20113 / JCM 1341 / NBRC 15513 / NCIMB 8980 / NCTC 7547</strain>
    </source>
</reference>
<evidence type="ECO:0000313" key="8">
    <source>
        <dbReference type="EMBL" id="AEE44450.1"/>
    </source>
</evidence>
<dbReference type="Proteomes" id="UP000008460">
    <property type="component" value="Chromosome"/>
</dbReference>
<dbReference type="SMART" id="SM00382">
    <property type="entry name" value="AAA"/>
    <property type="match status" value="1"/>
</dbReference>
<dbReference type="PANTHER" id="PTHR42711:SF5">
    <property type="entry name" value="ABC TRANSPORTER ATP-BINDING PROTEIN NATA"/>
    <property type="match status" value="1"/>
</dbReference>
<keyword evidence="4" id="KW-0547">Nucleotide-binding</keyword>
<dbReference type="GO" id="GO:0005886">
    <property type="term" value="C:plasma membrane"/>
    <property type="evidence" value="ECO:0007669"/>
    <property type="project" value="UniProtKB-SubCell"/>
</dbReference>
<name>F4H6D8_CELFA</name>
<dbReference type="GO" id="GO:0005524">
    <property type="term" value="F:ATP binding"/>
    <property type="evidence" value="ECO:0007669"/>
    <property type="project" value="UniProtKB-KW"/>
</dbReference>
<dbReference type="EMBL" id="CP002666">
    <property type="protein sequence ID" value="AEE44450.1"/>
    <property type="molecule type" value="Genomic_DNA"/>
</dbReference>
<dbReference type="STRING" id="590998.Celf_0305"/>
<dbReference type="Pfam" id="PF00005">
    <property type="entry name" value="ABC_tran"/>
    <property type="match status" value="1"/>
</dbReference>
<comment type="subcellular location">
    <subcellularLocation>
        <location evidence="1">Cell membrane</location>
        <topology evidence="1">Peripheral membrane protein</topology>
    </subcellularLocation>
</comment>
<sequence length="312" mass="33619">MIRTDALERTYRSRDGSAVLALHPLDLTIGAGTVHGLLGRNGAGKTTLCRILSTVLLPTSGTATVAGFDVVRETRRVRQRVSIVFGGDRGLYGRLSARQNVSYWGSLHGLRGARLRDRTASLLVRFGLEGREDEPVERFSRGMKQRVHLARGLVADPPVLLLDEPTNGMDPVAALEFRDFVRDLRAEGKTILLTTHDLAEAEAVCDELTFIDAGRVLHSSPVERFADAVGDACFVESGPLPPGLAAHLEADPRIVRVTAGRAGATIVTSDRAAAEDVITRLGREGVTPAGIRPPQIHEVYLQLSQKAATRAG</sequence>
<keyword evidence="5" id="KW-0067">ATP-binding</keyword>
<feature type="domain" description="ABC transporter" evidence="7">
    <location>
        <begin position="2"/>
        <end position="238"/>
    </location>
</feature>
<dbReference type="InterPro" id="IPR027417">
    <property type="entry name" value="P-loop_NTPase"/>
</dbReference>
<dbReference type="HOGENOM" id="CLU_000604_1_2_11"/>
<evidence type="ECO:0000259" key="7">
    <source>
        <dbReference type="PROSITE" id="PS50893"/>
    </source>
</evidence>
<dbReference type="InterPro" id="IPR003593">
    <property type="entry name" value="AAA+_ATPase"/>
</dbReference>
<organism evidence="8 9">
    <name type="scientific">Cellulomonas fimi (strain ATCC 484 / DSM 20113 / JCM 1341 / CCUG 24087 / LMG 16345 / NBRC 15513 / NCIMB 8980 / NCTC 7547 / NRS-133)</name>
    <dbReference type="NCBI Taxonomy" id="590998"/>
    <lineage>
        <taxon>Bacteria</taxon>
        <taxon>Bacillati</taxon>
        <taxon>Actinomycetota</taxon>
        <taxon>Actinomycetes</taxon>
        <taxon>Micrococcales</taxon>
        <taxon>Cellulomonadaceae</taxon>
        <taxon>Cellulomonas</taxon>
    </lineage>
</organism>
<keyword evidence="6" id="KW-0046">Antibiotic resistance</keyword>
<evidence type="ECO:0000256" key="6">
    <source>
        <dbReference type="ARBA" id="ARBA00023251"/>
    </source>
</evidence>
<dbReference type="InterPro" id="IPR050763">
    <property type="entry name" value="ABC_transporter_ATP-binding"/>
</dbReference>
<dbReference type="RefSeq" id="WP_013769480.1">
    <property type="nucleotide sequence ID" value="NC_015514.1"/>
</dbReference>
<dbReference type="PANTHER" id="PTHR42711">
    <property type="entry name" value="ABC TRANSPORTER ATP-BINDING PROTEIN"/>
    <property type="match status" value="1"/>
</dbReference>
<keyword evidence="9" id="KW-1185">Reference proteome</keyword>
<evidence type="ECO:0000256" key="2">
    <source>
        <dbReference type="ARBA" id="ARBA00005417"/>
    </source>
</evidence>
<gene>
    <name evidence="8" type="ordered locus">Celf_0305</name>
</gene>
<dbReference type="eggNOG" id="COG1131">
    <property type="taxonomic scope" value="Bacteria"/>
</dbReference>
<evidence type="ECO:0000313" key="9">
    <source>
        <dbReference type="Proteomes" id="UP000008460"/>
    </source>
</evidence>
<evidence type="ECO:0000256" key="5">
    <source>
        <dbReference type="ARBA" id="ARBA00022840"/>
    </source>
</evidence>
<dbReference type="AlphaFoldDB" id="F4H6D8"/>
<dbReference type="GO" id="GO:0016887">
    <property type="term" value="F:ATP hydrolysis activity"/>
    <property type="evidence" value="ECO:0007669"/>
    <property type="project" value="InterPro"/>
</dbReference>
<dbReference type="SUPFAM" id="SSF52540">
    <property type="entry name" value="P-loop containing nucleoside triphosphate hydrolases"/>
    <property type="match status" value="1"/>
</dbReference>